<accession>A0A512D309</accession>
<dbReference type="Proteomes" id="UP000321534">
    <property type="component" value="Unassembled WGS sequence"/>
</dbReference>
<keyword evidence="4" id="KW-1185">Reference proteome</keyword>
<protein>
    <recommendedName>
        <fullName evidence="2">Polymerase/histidinol phosphatase N-terminal domain-containing protein</fullName>
    </recommendedName>
</protein>
<organism evidence="3 4">
    <name type="scientific">Terrabacter aerolatus</name>
    <dbReference type="NCBI Taxonomy" id="422442"/>
    <lineage>
        <taxon>Bacteria</taxon>
        <taxon>Bacillati</taxon>
        <taxon>Actinomycetota</taxon>
        <taxon>Actinomycetes</taxon>
        <taxon>Micrococcales</taxon>
        <taxon>Intrasporangiaceae</taxon>
        <taxon>Terrabacter</taxon>
    </lineage>
</organism>
<dbReference type="InterPro" id="IPR016195">
    <property type="entry name" value="Pol/histidinol_Pase-like"/>
</dbReference>
<comment type="caution">
    <text evidence="3">The sequence shown here is derived from an EMBL/GenBank/DDBJ whole genome shotgun (WGS) entry which is preliminary data.</text>
</comment>
<evidence type="ECO:0000313" key="4">
    <source>
        <dbReference type="Proteomes" id="UP000321534"/>
    </source>
</evidence>
<evidence type="ECO:0000259" key="2">
    <source>
        <dbReference type="SMART" id="SM00481"/>
    </source>
</evidence>
<dbReference type="PANTHER" id="PTHR42924:SF3">
    <property type="entry name" value="POLYMERASE_HISTIDINOL PHOSPHATASE N-TERMINAL DOMAIN-CONTAINING PROTEIN"/>
    <property type="match status" value="1"/>
</dbReference>
<dbReference type="NCBIfam" id="NF038032">
    <property type="entry name" value="CehA_McbA_metalo"/>
    <property type="match status" value="1"/>
</dbReference>
<dbReference type="AlphaFoldDB" id="A0A512D309"/>
<dbReference type="RefSeq" id="WP_147067176.1">
    <property type="nucleotide sequence ID" value="NZ_BJYX01000014.1"/>
</dbReference>
<dbReference type="GO" id="GO:0035312">
    <property type="term" value="F:5'-3' DNA exonuclease activity"/>
    <property type="evidence" value="ECO:0007669"/>
    <property type="project" value="TreeGrafter"/>
</dbReference>
<evidence type="ECO:0000256" key="1">
    <source>
        <dbReference type="SAM" id="MobiDB-lite"/>
    </source>
</evidence>
<dbReference type="GO" id="GO:0004534">
    <property type="term" value="F:5'-3' RNA exonuclease activity"/>
    <property type="evidence" value="ECO:0007669"/>
    <property type="project" value="TreeGrafter"/>
</dbReference>
<dbReference type="CDD" id="cd07432">
    <property type="entry name" value="PHP_HisPPase"/>
    <property type="match status" value="1"/>
</dbReference>
<dbReference type="SMART" id="SM00481">
    <property type="entry name" value="POLIIIAc"/>
    <property type="match status" value="1"/>
</dbReference>
<dbReference type="InterPro" id="IPR052018">
    <property type="entry name" value="PHP_domain"/>
</dbReference>
<dbReference type="PANTHER" id="PTHR42924">
    <property type="entry name" value="EXONUCLEASE"/>
    <property type="match status" value="1"/>
</dbReference>
<feature type="domain" description="Polymerase/histidinol phosphatase N-terminal" evidence="2">
    <location>
        <begin position="176"/>
        <end position="241"/>
    </location>
</feature>
<reference evidence="3 4" key="1">
    <citation type="submission" date="2019-07" db="EMBL/GenBank/DDBJ databases">
        <title>Whole genome shotgun sequence of Terrabacter aerolatus NBRC 106305.</title>
        <authorList>
            <person name="Hosoyama A."/>
            <person name="Uohara A."/>
            <person name="Ohji S."/>
            <person name="Ichikawa N."/>
        </authorList>
    </citation>
    <scope>NUCLEOTIDE SEQUENCE [LARGE SCALE GENOMIC DNA]</scope>
    <source>
        <strain evidence="3 4">NBRC 106305</strain>
    </source>
</reference>
<evidence type="ECO:0000313" key="3">
    <source>
        <dbReference type="EMBL" id="GEO30843.1"/>
    </source>
</evidence>
<feature type="region of interest" description="Disordered" evidence="1">
    <location>
        <begin position="129"/>
        <end position="164"/>
    </location>
</feature>
<sequence>MTSPLTSPSTLLRVTRHWRPDDRAESQIRTVGFDVPREVGAVEIQMTYAAGPGSVLDLGLEGPRGYVGWSGGARSRVVVSQGWATPGYVPQAVEAGTWCVLIGLHRVPADGVTMELTVQVVGDSVVAEHRRAEPADPPAASDPSAEGRSGVDRPAARRAGPASRLPDVDGMRWLAGDFHSHTVHSDGALSVGGLAGLAVSRGLDFLAVTDHNTTSHHAHLPAAAAAYGIVLVPGQEVTRDVGHANVIGDVGLVDFRSPPETWATQAESRGGVLSINHPLAADCAWLLPVDRPAVAEVWHSSWASVPTWGAPLAWWLLTPETVPIGGSDFHQHGHDGLPGSPTTWVLAEGDDVVGAVRAGRTAVSGSVDGPVVARVGDEFVAVGAEGLLLSGSGRGRSRVLGDRFRLPAWSGPCWLEDEDRVVHALCG</sequence>
<proteinExistence type="predicted"/>
<dbReference type="EMBL" id="BJYX01000014">
    <property type="protein sequence ID" value="GEO30843.1"/>
    <property type="molecule type" value="Genomic_DNA"/>
</dbReference>
<gene>
    <name evidence="3" type="ORF">TAE01_26530</name>
</gene>
<dbReference type="InterPro" id="IPR003141">
    <property type="entry name" value="Pol/His_phosphatase_N"/>
</dbReference>
<dbReference type="Gene3D" id="3.20.20.140">
    <property type="entry name" value="Metal-dependent hydrolases"/>
    <property type="match status" value="1"/>
</dbReference>
<dbReference type="SUPFAM" id="SSF89550">
    <property type="entry name" value="PHP domain-like"/>
    <property type="match status" value="1"/>
</dbReference>
<dbReference type="OrthoDB" id="9804333at2"/>
<name>A0A512D309_9MICO</name>